<name>A0A8E2DGA9_9APHY</name>
<organism evidence="1 2">
    <name type="scientific">Obba rivulosa</name>
    <dbReference type="NCBI Taxonomy" id="1052685"/>
    <lineage>
        <taxon>Eukaryota</taxon>
        <taxon>Fungi</taxon>
        <taxon>Dikarya</taxon>
        <taxon>Basidiomycota</taxon>
        <taxon>Agaricomycotina</taxon>
        <taxon>Agaricomycetes</taxon>
        <taxon>Polyporales</taxon>
        <taxon>Gelatoporiaceae</taxon>
        <taxon>Obba</taxon>
    </lineage>
</organism>
<keyword evidence="2" id="KW-1185">Reference proteome</keyword>
<dbReference type="AlphaFoldDB" id="A0A8E2DGA9"/>
<dbReference type="EMBL" id="KV722650">
    <property type="protein sequence ID" value="OCH84639.1"/>
    <property type="molecule type" value="Genomic_DNA"/>
</dbReference>
<dbReference type="OrthoDB" id="2753694at2759"/>
<proteinExistence type="predicted"/>
<evidence type="ECO:0000313" key="1">
    <source>
        <dbReference type="EMBL" id="OCH84639.1"/>
    </source>
</evidence>
<accession>A0A8E2DGA9</accession>
<gene>
    <name evidence="1" type="ORF">OBBRIDRAFT_839545</name>
</gene>
<reference evidence="1 2" key="1">
    <citation type="submission" date="2016-07" db="EMBL/GenBank/DDBJ databases">
        <title>Draft genome of the white-rot fungus Obba rivulosa 3A-2.</title>
        <authorList>
            <consortium name="DOE Joint Genome Institute"/>
            <person name="Miettinen O."/>
            <person name="Riley R."/>
            <person name="Acob R."/>
            <person name="Barry K."/>
            <person name="Cullen D."/>
            <person name="De Vries R."/>
            <person name="Hainaut M."/>
            <person name="Hatakka A."/>
            <person name="Henrissat B."/>
            <person name="Hilden K."/>
            <person name="Kuo R."/>
            <person name="Labutti K."/>
            <person name="Lipzen A."/>
            <person name="Makela M.R."/>
            <person name="Sandor L."/>
            <person name="Spatafora J.W."/>
            <person name="Grigoriev I.V."/>
            <person name="Hibbett D.S."/>
        </authorList>
    </citation>
    <scope>NUCLEOTIDE SEQUENCE [LARGE SCALE GENOMIC DNA]</scope>
    <source>
        <strain evidence="1 2">3A-2</strain>
    </source>
</reference>
<dbReference type="Proteomes" id="UP000250043">
    <property type="component" value="Unassembled WGS sequence"/>
</dbReference>
<protein>
    <submittedName>
        <fullName evidence="1">Uncharacterized protein</fullName>
    </submittedName>
</protein>
<evidence type="ECO:0000313" key="2">
    <source>
        <dbReference type="Proteomes" id="UP000250043"/>
    </source>
</evidence>
<sequence>MYNGNIFTVINPSAVEWLPGIPIVDPDDNLDLRDLRRALWAANRAPEMAYMLRSTHNDGRFFSRLNFDHRALPIVKEGSAWVIDKEVQEKWSRLENSLFYTSDILLQATRNLPEAKFPLDPHWPLPHAMGYLHTHTQHSATVHALWKLRDALSLLAARCSLAIALTKLLPIDLVNYNGPPVWQQILMKAGATFTWIDELSQSLIADLSPGLRVGAFINPLPGEAHTQWLQHIPCIIQANLPVYIYWPIPGDGDYNKVWDIITEHCPSVRPYRPHSIDVPEVPMSTVVRVDRDHHGRMCIANPQNSFRWEDISSSSTPAVVEAPAAPNMKVPHGPGQRPGESFEDFRSCRAAQAEAWEKSETPEKKARRLAREAHAAQYNRPTRRSHTVVYLWTTIGEFEPMAHWSLQSLPYRLLVGHSKTLELWSQYPNEAKHYDSWRNEWDLHGEITENDDDTEKEDVPWETIVEENPLPDHLIQYHYLNVADLSSTPLDSIASELSALHQQEPHYPSFDLHFEDSGAVFYYRYSVGGVNLSPEQLVTGSIWLMHPPSLIRKHFGLALSTLADDVDDFPMYAMSAFIAVVLDKGKSNDHFGSLWDLDARSGLYLGLPSSRHDLLQITRWDMNDPVCYAIRYVGEAPCWFEVLIDSTTVLELCCQRSISSHTSAIAHLSKKGIRFRTVYDPHPKVIHPRAIASSPMDGCLGWRPPTFRATQWDYVVYEERAYEILASP</sequence>